<dbReference type="Pfam" id="PF12680">
    <property type="entry name" value="SnoaL_2"/>
    <property type="match status" value="1"/>
</dbReference>
<dbReference type="Gene3D" id="3.10.450.50">
    <property type="match status" value="2"/>
</dbReference>
<gene>
    <name evidence="2" type="ORF">GCM10011611_52450</name>
</gene>
<keyword evidence="3" id="KW-1185">Reference proteome</keyword>
<protein>
    <recommendedName>
        <fullName evidence="1">SnoaL-like domain-containing protein</fullName>
    </recommendedName>
</protein>
<dbReference type="Proteomes" id="UP000646365">
    <property type="component" value="Unassembled WGS sequence"/>
</dbReference>
<dbReference type="EMBL" id="BMJQ01000016">
    <property type="protein sequence ID" value="GGF39542.1"/>
    <property type="molecule type" value="Genomic_DNA"/>
</dbReference>
<dbReference type="AlphaFoldDB" id="A0A8J2YYA9"/>
<reference evidence="2" key="1">
    <citation type="journal article" date="2014" name="Int. J. Syst. Evol. Microbiol.">
        <title>Complete genome sequence of Corynebacterium casei LMG S-19264T (=DSM 44701T), isolated from a smear-ripened cheese.</title>
        <authorList>
            <consortium name="US DOE Joint Genome Institute (JGI-PGF)"/>
            <person name="Walter F."/>
            <person name="Albersmeier A."/>
            <person name="Kalinowski J."/>
            <person name="Ruckert C."/>
        </authorList>
    </citation>
    <scope>NUCLEOTIDE SEQUENCE</scope>
    <source>
        <strain evidence="2">CGMCC 1.15725</strain>
    </source>
</reference>
<proteinExistence type="predicted"/>
<dbReference type="InterPro" id="IPR037401">
    <property type="entry name" value="SnoaL-like"/>
</dbReference>
<evidence type="ECO:0000259" key="1">
    <source>
        <dbReference type="Pfam" id="PF12680"/>
    </source>
</evidence>
<name>A0A8J2YYA9_9PROT</name>
<reference evidence="2" key="2">
    <citation type="submission" date="2020-09" db="EMBL/GenBank/DDBJ databases">
        <authorList>
            <person name="Sun Q."/>
            <person name="Zhou Y."/>
        </authorList>
    </citation>
    <scope>NUCLEOTIDE SEQUENCE</scope>
    <source>
        <strain evidence="2">CGMCC 1.15725</strain>
    </source>
</reference>
<evidence type="ECO:0000313" key="3">
    <source>
        <dbReference type="Proteomes" id="UP000646365"/>
    </source>
</evidence>
<organism evidence="2 3">
    <name type="scientific">Aliidongia dinghuensis</name>
    <dbReference type="NCBI Taxonomy" id="1867774"/>
    <lineage>
        <taxon>Bacteria</taxon>
        <taxon>Pseudomonadati</taxon>
        <taxon>Pseudomonadota</taxon>
        <taxon>Alphaproteobacteria</taxon>
        <taxon>Rhodospirillales</taxon>
        <taxon>Dongiaceae</taxon>
        <taxon>Aliidongia</taxon>
    </lineage>
</organism>
<evidence type="ECO:0000313" key="2">
    <source>
        <dbReference type="EMBL" id="GGF39542.1"/>
    </source>
</evidence>
<sequence>MAFHNLPPAIAAFLAAVTERDGAALTAVFTADAGLVDLGQAHRREEIGGWIVRMMQADLRLHPINIARRERRFVLSCMVDRSVGDGPARCQLDWHFVLAGARIARLEIVDEPRPHLPPPIDAFVRAVNDFDLEGLLALFAEDAVVNDQLHDHWGKAAIRDWAREDIIGDKFTMYVVKAVKHYENYIITANVDSEYDKKGLPEPLVLSFYFSASGEKIVQLIILNNQLLE</sequence>
<comment type="caution">
    <text evidence="2">The sequence shown here is derived from an EMBL/GenBank/DDBJ whole genome shotgun (WGS) entry which is preliminary data.</text>
</comment>
<dbReference type="RefSeq" id="WP_189051130.1">
    <property type="nucleotide sequence ID" value="NZ_BMJQ01000016.1"/>
</dbReference>
<accession>A0A8J2YYA9</accession>
<dbReference type="SUPFAM" id="SSF54427">
    <property type="entry name" value="NTF2-like"/>
    <property type="match status" value="2"/>
</dbReference>
<dbReference type="InterPro" id="IPR032710">
    <property type="entry name" value="NTF2-like_dom_sf"/>
</dbReference>
<feature type="domain" description="SnoaL-like" evidence="1">
    <location>
        <begin position="121"/>
        <end position="164"/>
    </location>
</feature>